<dbReference type="InterPro" id="IPR002637">
    <property type="entry name" value="RdgB/HAM1"/>
</dbReference>
<sequence>MKHLTAVIATGNPHKLEEIGTMLADFHITVRTMKEVGLAGMEIEETGTTFEENALIKARAVTAETGMLALADDSGLEVDALGGAPGVYSARYAGEGATDEANNEKLLEALKDVPLENRQGRFVCALAAVFPDGRELVVRGTVEGYIDFEPIGAHGFGYDPLFLIPAYQQTFGELGPVIKNSMSHRGKAIEAMKEKLVSLLAETP</sequence>
<feature type="binding site" evidence="7">
    <location>
        <begin position="184"/>
        <end position="185"/>
    </location>
    <ligand>
        <name>substrate</name>
    </ligand>
</feature>
<feature type="binding site" evidence="7">
    <location>
        <position position="179"/>
    </location>
    <ligand>
        <name>substrate</name>
    </ligand>
</feature>
<dbReference type="InterPro" id="IPR020922">
    <property type="entry name" value="dITP/XTP_pyrophosphatase"/>
</dbReference>
<dbReference type="Proteomes" id="UP001407405">
    <property type="component" value="Unassembled WGS sequence"/>
</dbReference>
<comment type="catalytic activity">
    <reaction evidence="7">
        <text>ITP + H2O = IMP + diphosphate + H(+)</text>
        <dbReference type="Rhea" id="RHEA:29399"/>
        <dbReference type="ChEBI" id="CHEBI:15377"/>
        <dbReference type="ChEBI" id="CHEBI:15378"/>
        <dbReference type="ChEBI" id="CHEBI:33019"/>
        <dbReference type="ChEBI" id="CHEBI:58053"/>
        <dbReference type="ChEBI" id="CHEBI:61402"/>
        <dbReference type="EC" id="3.6.1.66"/>
    </reaction>
</comment>
<dbReference type="Gene3D" id="3.90.950.10">
    <property type="match status" value="1"/>
</dbReference>
<comment type="cofactor">
    <cofactor evidence="7">
        <name>Mg(2+)</name>
        <dbReference type="ChEBI" id="CHEBI:18420"/>
    </cofactor>
    <text evidence="7">Binds 1 Mg(2+) ion per subunit.</text>
</comment>
<dbReference type="InterPro" id="IPR029001">
    <property type="entry name" value="ITPase-like_fam"/>
</dbReference>
<feature type="binding site" evidence="7">
    <location>
        <position position="73"/>
    </location>
    <ligand>
        <name>Mg(2+)</name>
        <dbReference type="ChEBI" id="CHEBI:18420"/>
    </ligand>
</feature>
<evidence type="ECO:0000256" key="3">
    <source>
        <dbReference type="ARBA" id="ARBA00022741"/>
    </source>
</evidence>
<keyword evidence="4 7" id="KW-0378">Hydrolase</keyword>
<evidence type="ECO:0000313" key="10">
    <source>
        <dbReference type="Proteomes" id="UP001407405"/>
    </source>
</evidence>
<organism evidence="9 10">
    <name type="scientific">Anoxynatronum sibiricum</name>
    <dbReference type="NCBI Taxonomy" id="210623"/>
    <lineage>
        <taxon>Bacteria</taxon>
        <taxon>Bacillati</taxon>
        <taxon>Bacillota</taxon>
        <taxon>Clostridia</taxon>
        <taxon>Eubacteriales</taxon>
        <taxon>Clostridiaceae</taxon>
        <taxon>Anoxynatronum</taxon>
    </lineage>
</organism>
<dbReference type="HAMAP" id="MF_01405">
    <property type="entry name" value="Non_canon_purine_NTPase"/>
    <property type="match status" value="1"/>
</dbReference>
<comment type="function">
    <text evidence="7">Pyrophosphatase that catalyzes the hydrolysis of nucleoside triphosphates to their monophosphate derivatives, with a high preference for the non-canonical purine nucleotides XTP (xanthosine triphosphate), dITP (deoxyinosine triphosphate) and ITP. Seems to function as a house-cleaning enzyme that removes non-canonical purine nucleotides from the nucleotide pool, thus preventing their incorporation into DNA/RNA and avoiding chromosomal lesions.</text>
</comment>
<evidence type="ECO:0000256" key="5">
    <source>
        <dbReference type="ARBA" id="ARBA00022842"/>
    </source>
</evidence>
<keyword evidence="6 7" id="KW-0546">Nucleotide metabolism</keyword>
<dbReference type="Pfam" id="PF01725">
    <property type="entry name" value="Ham1p_like"/>
    <property type="match status" value="1"/>
</dbReference>
<feature type="binding site" evidence="7">
    <location>
        <begin position="156"/>
        <end position="159"/>
    </location>
    <ligand>
        <name>substrate</name>
    </ligand>
</feature>
<evidence type="ECO:0000256" key="8">
    <source>
        <dbReference type="RuleBase" id="RU003781"/>
    </source>
</evidence>
<evidence type="ECO:0000256" key="7">
    <source>
        <dbReference type="HAMAP-Rule" id="MF_01405"/>
    </source>
</evidence>
<feature type="binding site" evidence="7">
    <location>
        <position position="44"/>
    </location>
    <ligand>
        <name>Mg(2+)</name>
        <dbReference type="ChEBI" id="CHEBI:18420"/>
    </ligand>
</feature>
<feature type="binding site" evidence="7">
    <location>
        <begin position="10"/>
        <end position="15"/>
    </location>
    <ligand>
        <name>substrate</name>
    </ligand>
</feature>
<feature type="active site" description="Proton acceptor" evidence="7">
    <location>
        <position position="73"/>
    </location>
</feature>
<dbReference type="SUPFAM" id="SSF52972">
    <property type="entry name" value="ITPase-like"/>
    <property type="match status" value="1"/>
</dbReference>
<accession>A0ABU9VWC7</accession>
<dbReference type="PANTHER" id="PTHR11067:SF9">
    <property type="entry name" value="INOSINE TRIPHOSPHATE PYROPHOSPHATASE"/>
    <property type="match status" value="1"/>
</dbReference>
<comment type="similarity">
    <text evidence="1 7 8">Belongs to the HAM1 NTPase family.</text>
</comment>
<comment type="caution">
    <text evidence="9">The sequence shown here is derived from an EMBL/GenBank/DDBJ whole genome shotgun (WGS) entry which is preliminary data.</text>
</comment>
<protein>
    <recommendedName>
        <fullName evidence="7">dITP/XTP pyrophosphatase</fullName>
        <ecNumber evidence="7">3.6.1.66</ecNumber>
    </recommendedName>
    <alternativeName>
        <fullName evidence="7">Non-canonical purine NTP pyrophosphatase</fullName>
    </alternativeName>
    <alternativeName>
        <fullName evidence="7">Non-standard purine NTP pyrophosphatase</fullName>
    </alternativeName>
    <alternativeName>
        <fullName evidence="7">Nucleoside-triphosphate diphosphatase</fullName>
    </alternativeName>
    <alternativeName>
        <fullName evidence="7">Nucleoside-triphosphate pyrophosphatase</fullName>
        <shortName evidence="7">NTPase</shortName>
    </alternativeName>
</protein>
<keyword evidence="3 7" id="KW-0547">Nucleotide-binding</keyword>
<dbReference type="EC" id="3.6.1.66" evidence="7"/>
<gene>
    <name evidence="9" type="ORF">AAIG11_13385</name>
</gene>
<comment type="subunit">
    <text evidence="7">Homodimer.</text>
</comment>
<feature type="binding site" evidence="7">
    <location>
        <position position="74"/>
    </location>
    <ligand>
        <name>substrate</name>
    </ligand>
</feature>
<keyword evidence="5 7" id="KW-0460">Magnesium</keyword>
<keyword evidence="2 7" id="KW-0479">Metal-binding</keyword>
<evidence type="ECO:0000256" key="4">
    <source>
        <dbReference type="ARBA" id="ARBA00022801"/>
    </source>
</evidence>
<evidence type="ECO:0000256" key="6">
    <source>
        <dbReference type="ARBA" id="ARBA00023080"/>
    </source>
</evidence>
<name>A0ABU9VWC7_9CLOT</name>
<comment type="catalytic activity">
    <reaction evidence="7">
        <text>XTP + H2O = XMP + diphosphate + H(+)</text>
        <dbReference type="Rhea" id="RHEA:28610"/>
        <dbReference type="ChEBI" id="CHEBI:15377"/>
        <dbReference type="ChEBI" id="CHEBI:15378"/>
        <dbReference type="ChEBI" id="CHEBI:33019"/>
        <dbReference type="ChEBI" id="CHEBI:57464"/>
        <dbReference type="ChEBI" id="CHEBI:61314"/>
        <dbReference type="EC" id="3.6.1.66"/>
    </reaction>
</comment>
<comment type="catalytic activity">
    <reaction evidence="7">
        <text>dITP + H2O = dIMP + diphosphate + H(+)</text>
        <dbReference type="Rhea" id="RHEA:28342"/>
        <dbReference type="ChEBI" id="CHEBI:15377"/>
        <dbReference type="ChEBI" id="CHEBI:15378"/>
        <dbReference type="ChEBI" id="CHEBI:33019"/>
        <dbReference type="ChEBI" id="CHEBI:61194"/>
        <dbReference type="ChEBI" id="CHEBI:61382"/>
        <dbReference type="EC" id="3.6.1.66"/>
    </reaction>
</comment>
<evidence type="ECO:0000313" key="9">
    <source>
        <dbReference type="EMBL" id="MEN1761475.1"/>
    </source>
</evidence>
<dbReference type="EMBL" id="JBCITM010000016">
    <property type="protein sequence ID" value="MEN1761475.1"/>
    <property type="molecule type" value="Genomic_DNA"/>
</dbReference>
<dbReference type="CDD" id="cd00515">
    <property type="entry name" value="HAM1"/>
    <property type="match status" value="1"/>
</dbReference>
<dbReference type="GO" id="GO:0036220">
    <property type="term" value="F:ITP diphosphatase activity"/>
    <property type="evidence" value="ECO:0007669"/>
    <property type="project" value="UniProtKB-EC"/>
</dbReference>
<dbReference type="NCBIfam" id="NF011397">
    <property type="entry name" value="PRK14822.1"/>
    <property type="match status" value="1"/>
</dbReference>
<proteinExistence type="inferred from homology"/>
<evidence type="ECO:0000256" key="1">
    <source>
        <dbReference type="ARBA" id="ARBA00008023"/>
    </source>
</evidence>
<keyword evidence="10" id="KW-1185">Reference proteome</keyword>
<dbReference type="NCBIfam" id="TIGR00042">
    <property type="entry name" value="RdgB/HAM1 family non-canonical purine NTP pyrophosphatase"/>
    <property type="match status" value="1"/>
</dbReference>
<evidence type="ECO:0000256" key="2">
    <source>
        <dbReference type="ARBA" id="ARBA00022723"/>
    </source>
</evidence>
<dbReference type="PANTHER" id="PTHR11067">
    <property type="entry name" value="INOSINE TRIPHOSPHATE PYROPHOSPHATASE/HAM1 PROTEIN"/>
    <property type="match status" value="1"/>
</dbReference>
<reference evidence="9 10" key="1">
    <citation type="submission" date="2024-04" db="EMBL/GenBank/DDBJ databases">
        <title>Genome sequencing and metabolic network reconstruction of aminoacids and betaine degradation by Anoxynatronum sibiricum.</title>
        <authorList>
            <person name="Detkova E.N."/>
            <person name="Boltjanskaja Y.V."/>
            <person name="Mardanov A.V."/>
            <person name="Kevbrin V."/>
        </authorList>
    </citation>
    <scope>NUCLEOTIDE SEQUENCE [LARGE SCALE GENOMIC DNA]</scope>
    <source>
        <strain evidence="9 10">Z-7981</strain>
    </source>
</reference>
<dbReference type="RefSeq" id="WP_343186764.1">
    <property type="nucleotide sequence ID" value="NZ_JBCITM010000016.1"/>
</dbReference>